<dbReference type="SUPFAM" id="SSF53448">
    <property type="entry name" value="Nucleotide-diphospho-sugar transferases"/>
    <property type="match status" value="1"/>
</dbReference>
<sequence>MIQIVYDVISPIESLYFEQAWASAWSLKRYNPNAHIILLTDQATNDTIKSEERKAALSVIDEICIVTFEEDYTNKEKSRWIKTNMRNLICGDFLFIDADTIITGSLDGIEHVDCAIGAVLDNHCHSREISKFPIFQMMYTNLFQQIYGIDYKDDTDVYNSGVLLVRDVPAAYEFFNLWHQNWLISRLHGEYRDQLSMTKVIQEKENIITELSGVYNCQIRTSVQYLYDALILHTFSRQEDTAISLLFSYQIYQQIRRDKGITEKTAKILINCKKSFESPSFLVDKCWMNIRFSPSFILLEQIIKSTASMDIVLLRIIDFLSRVLMWLRRII</sequence>
<dbReference type="HOGENOM" id="CLU_072747_0_0_10"/>
<dbReference type="RefSeq" id="WP_004372416.1">
    <property type="nucleotide sequence ID" value="NZ_GG703884.1"/>
</dbReference>
<keyword evidence="1" id="KW-0808">Transferase</keyword>
<reference evidence="1 2" key="1">
    <citation type="submission" date="2009-11" db="EMBL/GenBank/DDBJ databases">
        <authorList>
            <person name="Weinstock G."/>
            <person name="Sodergren E."/>
            <person name="Clifton S."/>
            <person name="Fulton L."/>
            <person name="Fulton B."/>
            <person name="Courtney L."/>
            <person name="Fronick C."/>
            <person name="Harrison M."/>
            <person name="Strong C."/>
            <person name="Farmer C."/>
            <person name="Delahaunty K."/>
            <person name="Markovic C."/>
            <person name="Hall O."/>
            <person name="Minx P."/>
            <person name="Tomlinson C."/>
            <person name="Mitreva M."/>
            <person name="Nelson J."/>
            <person name="Hou S."/>
            <person name="Wollam A."/>
            <person name="Pepin K.H."/>
            <person name="Johnson M."/>
            <person name="Bhonagiri V."/>
            <person name="Nash W.E."/>
            <person name="Warren W."/>
            <person name="Chinwalla A."/>
            <person name="Mardis E.R."/>
            <person name="Wilson R.K."/>
        </authorList>
    </citation>
    <scope>NUCLEOTIDE SEQUENCE [LARGE SCALE GENOMIC DNA]</scope>
    <source>
        <strain evidence="1 2">F0302</strain>
    </source>
</reference>
<evidence type="ECO:0000313" key="1">
    <source>
        <dbReference type="EMBL" id="EFB32303.1"/>
    </source>
</evidence>
<comment type="caution">
    <text evidence="1">The sequence shown here is derived from an EMBL/GenBank/DDBJ whole genome shotgun (WGS) entry which is preliminary data.</text>
</comment>
<organism evidence="1 2">
    <name type="scientific">Segatella oris F0302</name>
    <dbReference type="NCBI Taxonomy" id="649760"/>
    <lineage>
        <taxon>Bacteria</taxon>
        <taxon>Pseudomonadati</taxon>
        <taxon>Bacteroidota</taxon>
        <taxon>Bacteroidia</taxon>
        <taxon>Bacteroidales</taxon>
        <taxon>Prevotellaceae</taxon>
        <taxon>Segatella</taxon>
    </lineage>
</organism>
<protein>
    <submittedName>
        <fullName evidence="1">Glycosyltransferase, family 8</fullName>
    </submittedName>
</protein>
<name>D1QQ97_9BACT</name>
<dbReference type="EMBL" id="ACUZ02000023">
    <property type="protein sequence ID" value="EFB32303.1"/>
    <property type="molecule type" value="Genomic_DNA"/>
</dbReference>
<accession>D1QQ97</accession>
<dbReference type="STRING" id="649760.HMPREF0971_01145"/>
<gene>
    <name evidence="1" type="ORF">HMPREF0971_01145</name>
</gene>
<dbReference type="Gene3D" id="3.90.550.10">
    <property type="entry name" value="Spore Coat Polysaccharide Biosynthesis Protein SpsA, Chain A"/>
    <property type="match status" value="1"/>
</dbReference>
<dbReference type="InterPro" id="IPR029044">
    <property type="entry name" value="Nucleotide-diphossugar_trans"/>
</dbReference>
<proteinExistence type="predicted"/>
<dbReference type="GO" id="GO:0016740">
    <property type="term" value="F:transferase activity"/>
    <property type="evidence" value="ECO:0007669"/>
    <property type="project" value="UniProtKB-KW"/>
</dbReference>
<evidence type="ECO:0000313" key="2">
    <source>
        <dbReference type="Proteomes" id="UP000004079"/>
    </source>
</evidence>
<dbReference type="AlphaFoldDB" id="D1QQ97"/>
<dbReference type="Proteomes" id="UP000004079">
    <property type="component" value="Unassembled WGS sequence"/>
</dbReference>